<dbReference type="Gene3D" id="1.10.10.60">
    <property type="entry name" value="Homeodomain-like"/>
    <property type="match status" value="1"/>
</dbReference>
<protein>
    <recommendedName>
        <fullName evidence="1">Homeodomain phBC6A51-type domain-containing protein</fullName>
    </recommendedName>
</protein>
<name>A0A2H4J6Z8_9CAUD</name>
<feature type="domain" description="Homeodomain phBC6A51-type" evidence="1">
    <location>
        <begin position="11"/>
        <end position="133"/>
    </location>
</feature>
<dbReference type="Pfam" id="PF13022">
    <property type="entry name" value="HTH_Tnp_1_2"/>
    <property type="match status" value="1"/>
</dbReference>
<organism evidence="2">
    <name type="scientific">uncultured Caudovirales phage</name>
    <dbReference type="NCBI Taxonomy" id="2100421"/>
    <lineage>
        <taxon>Viruses</taxon>
        <taxon>Duplodnaviria</taxon>
        <taxon>Heunggongvirae</taxon>
        <taxon>Uroviricota</taxon>
        <taxon>Caudoviricetes</taxon>
        <taxon>Peduoviridae</taxon>
        <taxon>Maltschvirus</taxon>
        <taxon>Maltschvirus maltsch</taxon>
    </lineage>
</organism>
<dbReference type="InterPro" id="IPR024978">
    <property type="entry name" value="Homeodomain_phBC6A51-type"/>
</dbReference>
<sequence length="145" mass="16725">MANPRRMKALEAKLTAQQRKAAYLVVENELLPTKERRTKEEIATEVGVTYKTIWSWTTRNRDFIEYKNAIADDFLETEREAVYSNLMQLIKAPQPSVKAIDLYLRRFGLLTEKQIVTTDTGEGARTDADLEQELGELDELLKDDD</sequence>
<dbReference type="InterPro" id="IPR009057">
    <property type="entry name" value="Homeodomain-like_sf"/>
</dbReference>
<evidence type="ECO:0000313" key="2">
    <source>
        <dbReference type="EMBL" id="ASN68088.1"/>
    </source>
</evidence>
<dbReference type="EMBL" id="MF417871">
    <property type="protein sequence ID" value="ASN68088.1"/>
    <property type="molecule type" value="Genomic_DNA"/>
</dbReference>
<dbReference type="SUPFAM" id="SSF46689">
    <property type="entry name" value="Homeodomain-like"/>
    <property type="match status" value="1"/>
</dbReference>
<reference evidence="2" key="1">
    <citation type="submission" date="2017-06" db="EMBL/GenBank/DDBJ databases">
        <title>Novel phages from South African skin metaviromes.</title>
        <authorList>
            <person name="van Zyl L.J."/>
            <person name="Abrahams Y."/>
            <person name="Stander E.A."/>
            <person name="Kirby B.M."/>
            <person name="Clavaud C."/>
            <person name="Farcet C."/>
            <person name="Breton L."/>
            <person name="Trindade M.I."/>
        </authorList>
    </citation>
    <scope>NUCLEOTIDE SEQUENCE</scope>
</reference>
<proteinExistence type="predicted"/>
<evidence type="ECO:0000259" key="1">
    <source>
        <dbReference type="Pfam" id="PF13022"/>
    </source>
</evidence>
<accession>A0A2H4J6Z8</accession>
<gene>
    <name evidence="2" type="ORF">8F11_53</name>
</gene>